<dbReference type="InterPro" id="IPR013785">
    <property type="entry name" value="Aldolase_TIM"/>
</dbReference>
<sequence>MKLASRTETRKKTVIELDDVKIGGNKPTIMAGPCAVESREQVMETAKAVRAAGATILRGGAYKPRTSPYSFQGLGEEGLQYLAEARKETGLKIVTEMMGLEQMEPVMEYTDIIQIGARNMQNYPLLSAIGELDKPVMLKRGMSATIREWLLAAEYIMEAGNHQVILCERGIRTFSEKTRNTLDLSSIPLVKELSHLPVIADPSHGTGMKKLVAPMSKAAIACGADGLILEVHPNPEEALSDGPQSLEPGEFSDLMQELSLIDSSLGSSGDKILPSAI</sequence>
<dbReference type="InterPro" id="IPR006268">
    <property type="entry name" value="DAHP_syn_2"/>
</dbReference>
<dbReference type="EMBL" id="JADPIE010000004">
    <property type="protein sequence ID" value="MBF8437003.1"/>
    <property type="molecule type" value="Genomic_DNA"/>
</dbReference>
<feature type="domain" description="DAHP synthetase I/KDSA" evidence="2">
    <location>
        <begin position="14"/>
        <end position="254"/>
    </location>
</feature>
<dbReference type="NCBIfam" id="NF006421">
    <property type="entry name" value="PRK08673.1"/>
    <property type="match status" value="1"/>
</dbReference>
<dbReference type="InterPro" id="IPR006218">
    <property type="entry name" value="DAHP1/KDSA"/>
</dbReference>
<reference evidence="3" key="1">
    <citation type="submission" date="2020-11" db="EMBL/GenBank/DDBJ databases">
        <title>Halonatronomonas betainensis gen. nov., sp. nov. a novel haloalkaliphilic representative of the family Halanaerobiacae capable of betaine degradation.</title>
        <authorList>
            <person name="Boltyanskaya Y."/>
            <person name="Kevbrin V."/>
            <person name="Detkova E."/>
            <person name="Grouzdev D.S."/>
            <person name="Koziaeva V."/>
            <person name="Zhilina T."/>
        </authorList>
    </citation>
    <scope>NUCLEOTIDE SEQUENCE</scope>
    <source>
        <strain evidence="3">Z-7014</strain>
    </source>
</reference>
<organism evidence="3 4">
    <name type="scientific">Halonatronomonas betaini</name>
    <dbReference type="NCBI Taxonomy" id="2778430"/>
    <lineage>
        <taxon>Bacteria</taxon>
        <taxon>Bacillati</taxon>
        <taxon>Bacillota</taxon>
        <taxon>Clostridia</taxon>
        <taxon>Halanaerobiales</taxon>
        <taxon>Halarsenatibacteraceae</taxon>
        <taxon>Halonatronomonas</taxon>
    </lineage>
</organism>
<accession>A0A931AY84</accession>
<dbReference type="SUPFAM" id="SSF51569">
    <property type="entry name" value="Aldolase"/>
    <property type="match status" value="1"/>
</dbReference>
<proteinExistence type="predicted"/>
<dbReference type="Pfam" id="PF00793">
    <property type="entry name" value="DAHP_synth_1"/>
    <property type="match status" value="1"/>
</dbReference>
<keyword evidence="1 3" id="KW-0808">Transferase</keyword>
<dbReference type="RefSeq" id="WP_270453932.1">
    <property type="nucleotide sequence ID" value="NZ_JADPIE010000004.1"/>
</dbReference>
<dbReference type="NCBIfam" id="NF009239">
    <property type="entry name" value="PRK12595.1"/>
    <property type="match status" value="1"/>
</dbReference>
<dbReference type="PANTHER" id="PTHR43018:SF2">
    <property type="entry name" value="PHOSPHO-2-DEHYDRO-3-DEOXYHEPTONATE ALDOLASE"/>
    <property type="match status" value="1"/>
</dbReference>
<evidence type="ECO:0000256" key="1">
    <source>
        <dbReference type="ARBA" id="ARBA00022679"/>
    </source>
</evidence>
<comment type="caution">
    <text evidence="3">The sequence shown here is derived from an EMBL/GenBank/DDBJ whole genome shotgun (WGS) entry which is preliminary data.</text>
</comment>
<protein>
    <submittedName>
        <fullName evidence="3">3-deoxy-7-phosphoheptulonate synthase</fullName>
        <ecNumber evidence="3">2.5.1.54</ecNumber>
    </submittedName>
</protein>
<dbReference type="EC" id="2.5.1.54" evidence="3"/>
<evidence type="ECO:0000313" key="3">
    <source>
        <dbReference type="EMBL" id="MBF8437003.1"/>
    </source>
</evidence>
<dbReference type="InterPro" id="IPR052899">
    <property type="entry name" value="Class-I_DAHP_synthase"/>
</dbReference>
<dbReference type="PANTHER" id="PTHR43018">
    <property type="entry name" value="PHOSPHO-2-DEHYDRO-3-DEOXYHEPTONATE ALDOLASE"/>
    <property type="match status" value="1"/>
</dbReference>
<dbReference type="NCBIfam" id="TIGR01361">
    <property type="entry name" value="DAHP_synth_Bsub"/>
    <property type="match status" value="1"/>
</dbReference>
<dbReference type="GO" id="GO:0016832">
    <property type="term" value="F:aldehyde-lyase activity"/>
    <property type="evidence" value="ECO:0007669"/>
    <property type="project" value="InterPro"/>
</dbReference>
<dbReference type="GO" id="GO:0003849">
    <property type="term" value="F:3-deoxy-7-phosphoheptulonate synthase activity"/>
    <property type="evidence" value="ECO:0007669"/>
    <property type="project" value="UniProtKB-EC"/>
</dbReference>
<dbReference type="Gene3D" id="3.20.20.70">
    <property type="entry name" value="Aldolase class I"/>
    <property type="match status" value="1"/>
</dbReference>
<evidence type="ECO:0000313" key="4">
    <source>
        <dbReference type="Proteomes" id="UP000621436"/>
    </source>
</evidence>
<dbReference type="Proteomes" id="UP000621436">
    <property type="component" value="Unassembled WGS sequence"/>
</dbReference>
<evidence type="ECO:0000259" key="2">
    <source>
        <dbReference type="Pfam" id="PF00793"/>
    </source>
</evidence>
<name>A0A931AY84_9FIRM</name>
<dbReference type="AlphaFoldDB" id="A0A931AY84"/>
<dbReference type="GO" id="GO:0009073">
    <property type="term" value="P:aromatic amino acid family biosynthetic process"/>
    <property type="evidence" value="ECO:0007669"/>
    <property type="project" value="InterPro"/>
</dbReference>
<keyword evidence="4" id="KW-1185">Reference proteome</keyword>
<gene>
    <name evidence="3" type="primary">aroF</name>
    <name evidence="3" type="ORF">I0Q91_07940</name>
</gene>